<name>A0ABW0KRY6_9BACT</name>
<feature type="domain" description="Novel STAND NTPase 1" evidence="2">
    <location>
        <begin position="193"/>
        <end position="619"/>
    </location>
</feature>
<proteinExistence type="predicted"/>
<comment type="caution">
    <text evidence="3">The sequence shown here is derived from an EMBL/GenBank/DDBJ whole genome shotgun (WGS) entry which is preliminary data.</text>
</comment>
<dbReference type="Pfam" id="PF20703">
    <property type="entry name" value="nSTAND1"/>
    <property type="match status" value="1"/>
</dbReference>
<feature type="region of interest" description="Disordered" evidence="1">
    <location>
        <begin position="952"/>
        <end position="985"/>
    </location>
</feature>
<dbReference type="InterPro" id="IPR011990">
    <property type="entry name" value="TPR-like_helical_dom_sf"/>
</dbReference>
<dbReference type="SUPFAM" id="SSF48452">
    <property type="entry name" value="TPR-like"/>
    <property type="match status" value="1"/>
</dbReference>
<keyword evidence="4" id="KW-1185">Reference proteome</keyword>
<dbReference type="InterPro" id="IPR049052">
    <property type="entry name" value="nSTAND1"/>
</dbReference>
<organism evidence="3 4">
    <name type="scientific">Prosthecobacter fluviatilis</name>
    <dbReference type="NCBI Taxonomy" id="445931"/>
    <lineage>
        <taxon>Bacteria</taxon>
        <taxon>Pseudomonadati</taxon>
        <taxon>Verrucomicrobiota</taxon>
        <taxon>Verrucomicrobiia</taxon>
        <taxon>Verrucomicrobiales</taxon>
        <taxon>Verrucomicrobiaceae</taxon>
        <taxon>Prosthecobacter</taxon>
    </lineage>
</organism>
<gene>
    <name evidence="3" type="ORF">ACFQDI_14115</name>
</gene>
<dbReference type="Gene3D" id="1.25.40.10">
    <property type="entry name" value="Tetratricopeptide repeat domain"/>
    <property type="match status" value="1"/>
</dbReference>
<evidence type="ECO:0000313" key="4">
    <source>
        <dbReference type="Proteomes" id="UP001596052"/>
    </source>
</evidence>
<evidence type="ECO:0000259" key="2">
    <source>
        <dbReference type="Pfam" id="PF20703"/>
    </source>
</evidence>
<dbReference type="InterPro" id="IPR027417">
    <property type="entry name" value="P-loop_NTPase"/>
</dbReference>
<dbReference type="RefSeq" id="WP_377167755.1">
    <property type="nucleotide sequence ID" value="NZ_JBHSMQ010000004.1"/>
</dbReference>
<reference evidence="4" key="1">
    <citation type="journal article" date="2019" name="Int. J. Syst. Evol. Microbiol.">
        <title>The Global Catalogue of Microorganisms (GCM) 10K type strain sequencing project: providing services to taxonomists for standard genome sequencing and annotation.</title>
        <authorList>
            <consortium name="The Broad Institute Genomics Platform"/>
            <consortium name="The Broad Institute Genome Sequencing Center for Infectious Disease"/>
            <person name="Wu L."/>
            <person name="Ma J."/>
        </authorList>
    </citation>
    <scope>NUCLEOTIDE SEQUENCE [LARGE SCALE GENOMIC DNA]</scope>
    <source>
        <strain evidence="4">CGMCC 4.1469</strain>
    </source>
</reference>
<dbReference type="EMBL" id="JBHSMQ010000004">
    <property type="protein sequence ID" value="MFC5455995.1"/>
    <property type="molecule type" value="Genomic_DNA"/>
</dbReference>
<evidence type="ECO:0000256" key="1">
    <source>
        <dbReference type="SAM" id="MobiDB-lite"/>
    </source>
</evidence>
<accession>A0ABW0KRY6</accession>
<dbReference type="SUPFAM" id="SSF52540">
    <property type="entry name" value="P-loop containing nucleoside triphosphate hydrolases"/>
    <property type="match status" value="1"/>
</dbReference>
<sequence length="985" mass="109872">MMRHQAELEEYVWELEPMLAHGDFQDNIKNPADFDLVVCLLWSRLGTPLPEKYIRTDGSRYLSGTEYEFEQAQSARDAKRREAEEKALIDILDLRPDLMVYRRTSKPFIPLDASDYQERKEQWERVGVFVKNWFENPKDQTLAVAFKPYDTLDEFEERLQSDLIRYIQTKLKSGDQPLAPVIAPSTLWTGEGPYVGEAPFEIKQSQIFQGRLRAIDEVLNQIQERWEKDKLAFLCITGGSGTGKSSLLHAGVLAWMVRPGIIRGVAVWRHALLSFTKKEDVADPYLALAKAVFSSTALPELASELTVERFTELLRRPGQSLKEQPDKIIASALLRVAFQIQQSKGLIKLPETRVVLAVDQMELLSAHAPSFTAALHMLACSGVVWIVATARSDAVHALREAAPALFAGSAVYPLRPPTDAELSLMIRRPAELAGITFEQNADPQKGPLNEALLLEMTANRDALPQLQQLLHFLYQTATATGSTVLTHDLWQKYDLPGRLVRLADKLPEIDAAFEAVFSHLVALPDEKDSMPVRRTVDRARVEDAHPLAPALIAGLIRQRLVTVSGDPKDEKRALLAVSHQALFKAWPRLKSLIGKEGATIRLRTRVADAAKIWRQEGKKYSYLWWYGKPLRDASRLATQHSAILSHEELEFATCSKKAGALTQGLAAIVAVLLVLTAAAYFASLGDLKEETHRQEIIQTAKDRLQILLSKMPDSVGQEARGEKVSHADSSDSLTLKTAADELLTMAPADAMGLEARTTALLAGRSWAPLPAAALAWRVKDPASAWMSLVLEGDALWLQKNPAEAKETWMKADKLHPSSVEISSRLALAAETKKQWGEATKHLSAWLAANDNSEARRRRAEAALHLRNYKNAVEDMKAARGQNRADPRIRDRWPFFENLEHQLPALISLGQKFSGSPGDINIAIPYALALLDAGLEEEAREVAQRQWPESPRISALRQLFEPPRSTKSTSARARQGREADQKLLTP</sequence>
<protein>
    <recommendedName>
        <fullName evidence="2">Novel STAND NTPase 1 domain-containing protein</fullName>
    </recommendedName>
</protein>
<dbReference type="Proteomes" id="UP001596052">
    <property type="component" value="Unassembled WGS sequence"/>
</dbReference>
<feature type="compositionally biased region" description="Basic and acidic residues" evidence="1">
    <location>
        <begin position="974"/>
        <end position="985"/>
    </location>
</feature>
<evidence type="ECO:0000313" key="3">
    <source>
        <dbReference type="EMBL" id="MFC5455995.1"/>
    </source>
</evidence>